<feature type="region of interest" description="Disordered" evidence="1">
    <location>
        <begin position="1"/>
        <end position="97"/>
    </location>
</feature>
<sequence>MARSKAPAKRYSACSPALPSVEDFDSSTPASASHAPRASPPALPPESDVPQDEQGAQETRCANGTGAELGEDPSVLEMGKAVPDRRAPDGKDPVGGLPGGVSWWVLAGLFLVLCRELRISSAVSTSP</sequence>
<evidence type="ECO:0000313" key="2">
    <source>
        <dbReference type="EMBL" id="EFE71537.2"/>
    </source>
</evidence>
<evidence type="ECO:0000313" key="3">
    <source>
        <dbReference type="Proteomes" id="UP000003824"/>
    </source>
</evidence>
<evidence type="ECO:0000256" key="1">
    <source>
        <dbReference type="SAM" id="MobiDB-lite"/>
    </source>
</evidence>
<feature type="compositionally biased region" description="Low complexity" evidence="1">
    <location>
        <begin position="26"/>
        <end position="37"/>
    </location>
</feature>
<organism evidence="2 3">
    <name type="scientific">Streptomyces viridosporus (strain ATCC 14672 / DSM 40746 / JCM 4963 / KCTC 9882 / NRRL B-12104 / FH 1290)</name>
    <name type="common">Streptomyces ghanaensis</name>
    <dbReference type="NCBI Taxonomy" id="566461"/>
    <lineage>
        <taxon>Bacteria</taxon>
        <taxon>Bacillati</taxon>
        <taxon>Actinomycetota</taxon>
        <taxon>Actinomycetes</taxon>
        <taxon>Kitasatosporales</taxon>
        <taxon>Streptomycetaceae</taxon>
        <taxon>Streptomyces</taxon>
    </lineage>
</organism>
<dbReference type="AlphaFoldDB" id="D6A3Y3"/>
<reference evidence="3" key="1">
    <citation type="submission" date="2008-12" db="EMBL/GenBank/DDBJ databases">
        <title>Annotation of Streptomyces ghanaensis ATCC 14672.</title>
        <authorList>
            <consortium name="The Broad Institute Genome Sequencing Platform"/>
            <consortium name="Broad Institute Microbial Sequencing Center"/>
            <person name="Fischbach M."/>
            <person name="Ward D."/>
            <person name="Young S."/>
            <person name="Kodira C.D."/>
            <person name="Zeng Q."/>
            <person name="Koehrsen M."/>
            <person name="Godfrey P."/>
            <person name="Alvarado L."/>
            <person name="Berlin A.M."/>
            <person name="Borenstein D."/>
            <person name="Chen Z."/>
            <person name="Engels R."/>
            <person name="Freedman E."/>
            <person name="Gellesch M."/>
            <person name="Goldberg J."/>
            <person name="Griggs A."/>
            <person name="Gujja S."/>
            <person name="Heiman D.I."/>
            <person name="Hepburn T.A."/>
            <person name="Howarth C."/>
            <person name="Jen D."/>
            <person name="Larson L."/>
            <person name="Lewis B."/>
            <person name="Mehta T."/>
            <person name="Park D."/>
            <person name="Pearson M."/>
            <person name="Roberts A."/>
            <person name="Saif S."/>
            <person name="Shea T.D."/>
            <person name="Shenoy N."/>
            <person name="Sisk P."/>
            <person name="Stolte C."/>
            <person name="Sykes S.N."/>
            <person name="Walk T."/>
            <person name="White J."/>
            <person name="Yandava C."/>
            <person name="Straight P."/>
            <person name="Clardy J."/>
            <person name="Hung D."/>
            <person name="Kolter R."/>
            <person name="Mekalanos J."/>
            <person name="Walker S."/>
            <person name="Walsh C.T."/>
            <person name="Wieland B.L.C."/>
            <person name="Ilzarbe M."/>
            <person name="Galagan J."/>
            <person name="Nusbaum C."/>
            <person name="Birren B."/>
        </authorList>
    </citation>
    <scope>NUCLEOTIDE SEQUENCE [LARGE SCALE GENOMIC DNA]</scope>
    <source>
        <strain evidence="3">ATCC 14672 / DSM 40746 / JCM 4963 / KCTC 9882 / NRRL B-12104 / FH 1290</strain>
    </source>
</reference>
<accession>D6A3Y3</accession>
<protein>
    <submittedName>
        <fullName evidence="2">Predicted protein</fullName>
    </submittedName>
</protein>
<name>D6A3Y3_STRV1</name>
<dbReference type="EMBL" id="DS999641">
    <property type="protein sequence ID" value="EFE71537.2"/>
    <property type="molecule type" value="Genomic_DNA"/>
</dbReference>
<feature type="compositionally biased region" description="Basic and acidic residues" evidence="1">
    <location>
        <begin position="82"/>
        <end position="92"/>
    </location>
</feature>
<gene>
    <name evidence="2" type="ORF">SSFG_06775</name>
</gene>
<proteinExistence type="predicted"/>
<dbReference type="Proteomes" id="UP000003824">
    <property type="component" value="Unassembled WGS sequence"/>
</dbReference>